<dbReference type="Gene3D" id="3.90.660.10">
    <property type="match status" value="1"/>
</dbReference>
<evidence type="ECO:0000256" key="3">
    <source>
        <dbReference type="ARBA" id="ARBA00023002"/>
    </source>
</evidence>
<dbReference type="GeneID" id="63675815"/>
<evidence type="ECO:0000256" key="4">
    <source>
        <dbReference type="ARBA" id="ARBA00048448"/>
    </source>
</evidence>
<proteinExistence type="inferred from homology"/>
<evidence type="ECO:0000256" key="1">
    <source>
        <dbReference type="ARBA" id="ARBA00001974"/>
    </source>
</evidence>
<accession>A0A0C2IVU3</accession>
<dbReference type="EMBL" id="AWTV01000006">
    <property type="protein sequence ID" value="KIH93251.1"/>
    <property type="molecule type" value="Genomic_DNA"/>
</dbReference>
<comment type="caution">
    <text evidence="8">The sequence shown here is derived from an EMBL/GenBank/DDBJ whole genome shotgun (WGS) entry which is preliminary data.</text>
</comment>
<organism evidence="8 9">
    <name type="scientific">Sporothrix brasiliensis 5110</name>
    <dbReference type="NCBI Taxonomy" id="1398154"/>
    <lineage>
        <taxon>Eukaryota</taxon>
        <taxon>Fungi</taxon>
        <taxon>Dikarya</taxon>
        <taxon>Ascomycota</taxon>
        <taxon>Pezizomycotina</taxon>
        <taxon>Sordariomycetes</taxon>
        <taxon>Sordariomycetidae</taxon>
        <taxon>Ophiostomatales</taxon>
        <taxon>Ophiostomataceae</taxon>
        <taxon>Sporothrix</taxon>
    </lineage>
</organism>
<dbReference type="SUPFAM" id="SSF55298">
    <property type="entry name" value="YjgF-like"/>
    <property type="match status" value="1"/>
</dbReference>
<dbReference type="PRINTS" id="PR00757">
    <property type="entry name" value="AMINEOXDASEF"/>
</dbReference>
<evidence type="ECO:0000313" key="8">
    <source>
        <dbReference type="EMBL" id="KIH93251.1"/>
    </source>
</evidence>
<feature type="domain" description="Amine oxidase" evidence="7">
    <location>
        <begin position="148"/>
        <end position="595"/>
    </location>
</feature>
<evidence type="ECO:0000259" key="7">
    <source>
        <dbReference type="Pfam" id="PF01593"/>
    </source>
</evidence>
<feature type="binding site" evidence="5">
    <location>
        <begin position="168"/>
        <end position="169"/>
    </location>
    <ligand>
        <name>FAD</name>
        <dbReference type="ChEBI" id="CHEBI:57692"/>
    </ligand>
</feature>
<dbReference type="SUPFAM" id="SSF54373">
    <property type="entry name" value="FAD-linked reductases, C-terminal domain"/>
    <property type="match status" value="1"/>
</dbReference>
<dbReference type="InterPro" id="IPR001613">
    <property type="entry name" value="Flavin_amine_oxidase"/>
</dbReference>
<dbReference type="AlphaFoldDB" id="A0A0C2IVU3"/>
<dbReference type="RefSeq" id="XP_040621261.1">
    <property type="nucleotide sequence ID" value="XM_040760894.1"/>
</dbReference>
<name>A0A0C2IVU3_9PEZI</name>
<evidence type="ECO:0000256" key="5">
    <source>
        <dbReference type="PIRSR" id="PIRSR601613-1"/>
    </source>
</evidence>
<dbReference type="PANTHER" id="PTHR43563">
    <property type="entry name" value="AMINE OXIDASE"/>
    <property type="match status" value="1"/>
</dbReference>
<dbReference type="InterPro" id="IPR002937">
    <property type="entry name" value="Amino_oxidase"/>
</dbReference>
<dbReference type="VEuPathDB" id="FungiDB:SPBR_02591"/>
<dbReference type="OrthoDB" id="5046242at2759"/>
<protein>
    <recommendedName>
        <fullName evidence="6">Amine oxidase</fullName>
        <ecNumber evidence="6">1.4.3.-</ecNumber>
    </recommendedName>
</protein>
<dbReference type="Gene3D" id="3.30.1330.40">
    <property type="entry name" value="RutC-like"/>
    <property type="match status" value="1"/>
</dbReference>
<reference evidence="8 9" key="1">
    <citation type="journal article" date="2014" name="BMC Genomics">
        <title>Comparative genomics of the major fungal agents of human and animal Sporotrichosis: Sporothrix schenckii and Sporothrix brasiliensis.</title>
        <authorList>
            <person name="Teixeira M.M."/>
            <person name="de Almeida L.G."/>
            <person name="Kubitschek-Barreira P."/>
            <person name="Alves F.L."/>
            <person name="Kioshima E.S."/>
            <person name="Abadio A.K."/>
            <person name="Fernandes L."/>
            <person name="Derengowski L.S."/>
            <person name="Ferreira K.S."/>
            <person name="Souza R.C."/>
            <person name="Ruiz J.C."/>
            <person name="de Andrade N.C."/>
            <person name="Paes H.C."/>
            <person name="Nicola A.M."/>
            <person name="Albuquerque P."/>
            <person name="Gerber A.L."/>
            <person name="Martins V.P."/>
            <person name="Peconick L.D."/>
            <person name="Neto A.V."/>
            <person name="Chaucanez C.B."/>
            <person name="Silva P.A."/>
            <person name="Cunha O.L."/>
            <person name="de Oliveira F.F."/>
            <person name="dos Santos T.C."/>
            <person name="Barros A.L."/>
            <person name="Soares M.A."/>
            <person name="de Oliveira L.M."/>
            <person name="Marini M.M."/>
            <person name="Villalobos-Duno H."/>
            <person name="Cunha M.M."/>
            <person name="de Hoog S."/>
            <person name="da Silveira J.F."/>
            <person name="Henrissat B."/>
            <person name="Nino-Vega G.A."/>
            <person name="Cisalpino P.S."/>
            <person name="Mora-Montes H.M."/>
            <person name="Almeida S.R."/>
            <person name="Stajich J.E."/>
            <person name="Lopes-Bezerra L.M."/>
            <person name="Vasconcelos A.T."/>
            <person name="Felipe M.S."/>
        </authorList>
    </citation>
    <scope>NUCLEOTIDE SEQUENCE [LARGE SCALE GENOMIC DNA]</scope>
    <source>
        <strain evidence="8 9">5110</strain>
    </source>
</reference>
<evidence type="ECO:0000256" key="2">
    <source>
        <dbReference type="ARBA" id="ARBA00005995"/>
    </source>
</evidence>
<feature type="binding site" evidence="5">
    <location>
        <position position="375"/>
    </location>
    <ligand>
        <name>FAD</name>
        <dbReference type="ChEBI" id="CHEBI:57692"/>
    </ligand>
</feature>
<comment type="similarity">
    <text evidence="2 6">Belongs to the flavin monoamine oxidase family.</text>
</comment>
<dbReference type="Gene3D" id="3.50.50.60">
    <property type="entry name" value="FAD/NAD(P)-binding domain"/>
    <property type="match status" value="1"/>
</dbReference>
<evidence type="ECO:0000256" key="6">
    <source>
        <dbReference type="RuleBase" id="RU362067"/>
    </source>
</evidence>
<evidence type="ECO:0000313" key="9">
    <source>
        <dbReference type="Proteomes" id="UP000031575"/>
    </source>
</evidence>
<dbReference type="Pfam" id="PF01593">
    <property type="entry name" value="Amino_oxidase"/>
    <property type="match status" value="1"/>
</dbReference>
<dbReference type="Gene3D" id="1.10.405.10">
    <property type="entry name" value="Guanine Nucleotide Dissociation Inhibitor, domain 1"/>
    <property type="match status" value="1"/>
</dbReference>
<sequence length="604" mass="64650">MKPVVVTSDPHGLFDSRPTFSHVASVLGPSRVIMTAGQVGVDAYGRVPEDLREHMAVAYSSLQRCLEAAGATVQDIIKLVYYIVDYDPNNRVHVEPLVAFLQGHRPATTLVPVPCLARPAFKFEVEAYVAIPQQPTQEVDVVVVGAGLSGLKTAYDLQKSGYSVAVVEARDRVGGKTWSVEQTTGDGKFVDRGAAWINDTNQSEVHALAQALGLKLVVQNTTGNVVQQDRDGSVSQFPYGSVPAGLATAGGVDDMVALRDATEKMCQALDIRDPVRTGGHLDSMTFEQWITSVGGGATALASATVWTRAMLGMEPRDCSALFFLNYCKSGGGLLQMRSDQKNGGQYLRFERGTQSLSIGLAALLKAGTVLLSSPVRSIVQTGSDGGVRVVSARGDFVCKRVVVSVPTPLYKEIRFEPPLPPAKAALASANKLGFINKVIVRYARPWWRESGLCGMLQSFVQAGPASVTRDSSVDSKGQFSLTCFCAGDAGIAYSKMARADRFQAVVDQVKATLGASLPPSSVPDPVGFEEHEWSHDQWAQGCPCPAAPPGAMTLYDHALRTTHGKVHFVGTETAFEWKGYMDGALRSGIRGAEEVSRALSTPKL</sequence>
<dbReference type="InterPro" id="IPR036188">
    <property type="entry name" value="FAD/NAD-bd_sf"/>
</dbReference>
<keyword evidence="6" id="KW-0274">FAD</keyword>
<dbReference type="PANTHER" id="PTHR43563:SF14">
    <property type="entry name" value="AMINE OXIDASE"/>
    <property type="match status" value="1"/>
</dbReference>
<dbReference type="EC" id="1.4.3.-" evidence="6"/>
<comment type="catalytic activity">
    <reaction evidence="4">
        <text>a secondary aliphatic amine + O2 + H2O = a primary amine + an aldehyde + H2O2</text>
        <dbReference type="Rhea" id="RHEA:26414"/>
        <dbReference type="ChEBI" id="CHEBI:15377"/>
        <dbReference type="ChEBI" id="CHEBI:15379"/>
        <dbReference type="ChEBI" id="CHEBI:16240"/>
        <dbReference type="ChEBI" id="CHEBI:17478"/>
        <dbReference type="ChEBI" id="CHEBI:58855"/>
        <dbReference type="ChEBI" id="CHEBI:65296"/>
        <dbReference type="EC" id="1.4.3.4"/>
    </reaction>
</comment>
<dbReference type="InterPro" id="IPR006175">
    <property type="entry name" value="YjgF/YER057c/UK114"/>
</dbReference>
<comment type="cofactor">
    <cofactor evidence="1 6">
        <name>FAD</name>
        <dbReference type="ChEBI" id="CHEBI:57692"/>
    </cofactor>
</comment>
<feature type="binding site" evidence="5">
    <location>
        <position position="149"/>
    </location>
    <ligand>
        <name>FAD</name>
        <dbReference type="ChEBI" id="CHEBI:57692"/>
    </ligand>
</feature>
<keyword evidence="9" id="KW-1185">Reference proteome</keyword>
<keyword evidence="6" id="KW-0285">Flavoprotein</keyword>
<keyword evidence="3 6" id="KW-0560">Oxidoreductase</keyword>
<dbReference type="InterPro" id="IPR050703">
    <property type="entry name" value="Flavin_MAO"/>
</dbReference>
<dbReference type="Proteomes" id="UP000031575">
    <property type="component" value="Unassembled WGS sequence"/>
</dbReference>
<gene>
    <name evidence="8" type="ORF">SPBR_02591</name>
</gene>
<dbReference type="GO" id="GO:0097621">
    <property type="term" value="F:monoamine oxidase activity"/>
    <property type="evidence" value="ECO:0007669"/>
    <property type="project" value="UniProtKB-EC"/>
</dbReference>
<feature type="binding site" evidence="5">
    <location>
        <position position="484"/>
    </location>
    <ligand>
        <name>substrate</name>
    </ligand>
</feature>
<dbReference type="HOGENOM" id="CLU_004498_0_3_1"/>
<dbReference type="SUPFAM" id="SSF51905">
    <property type="entry name" value="FAD/NAD(P)-binding domain"/>
    <property type="match status" value="1"/>
</dbReference>
<feature type="binding site" evidence="5">
    <location>
        <position position="572"/>
    </location>
    <ligand>
        <name>FAD</name>
        <dbReference type="ChEBI" id="CHEBI:57692"/>
    </ligand>
</feature>
<dbReference type="InterPro" id="IPR035959">
    <property type="entry name" value="RutC-like_sf"/>
</dbReference>
<dbReference type="Pfam" id="PF01042">
    <property type="entry name" value="Ribonuc_L-PSP"/>
    <property type="match status" value="1"/>
</dbReference>